<reference evidence="1 2" key="1">
    <citation type="journal article" date="2014" name="Genome Announc.">
        <title>Draft Genome Sequences of a Phylogenetically Diverse Suite of Pseudomonas syringae Strains from Multiple Source Populations.</title>
        <authorList>
            <person name="Baltrus D.A."/>
            <person name="Yourstone S."/>
            <person name="Lind A."/>
            <person name="Guilbaud C."/>
            <person name="Sands D.C."/>
            <person name="Jones C.D."/>
            <person name="Morris C.E."/>
            <person name="Dangl J.L."/>
        </authorList>
    </citation>
    <scope>NUCLEOTIDE SEQUENCE [LARGE SCALE GENOMIC DNA]</scope>
    <source>
        <strain evidence="1 2">UB303</strain>
    </source>
</reference>
<evidence type="ECO:0000313" key="2">
    <source>
        <dbReference type="Proteomes" id="UP000464688"/>
    </source>
</evidence>
<dbReference type="AlphaFoldDB" id="A0AAJ4BB43"/>
<dbReference type="Proteomes" id="UP000464688">
    <property type="component" value="Chromosome"/>
</dbReference>
<name>A0AAJ4BB43_PSESX</name>
<protein>
    <submittedName>
        <fullName evidence="1">Uncharacterized protein</fullName>
    </submittedName>
</protein>
<accession>A0AAJ4BB43</accession>
<dbReference type="EMBL" id="CP047267">
    <property type="protein sequence ID" value="QHF11183.1"/>
    <property type="molecule type" value="Genomic_DNA"/>
</dbReference>
<gene>
    <name evidence="1" type="ORF">N026_24745</name>
</gene>
<organism evidence="1 2">
    <name type="scientific">Pseudomonas syringae UB303</name>
    <dbReference type="NCBI Taxonomy" id="1357287"/>
    <lineage>
        <taxon>Bacteria</taxon>
        <taxon>Pseudomonadati</taxon>
        <taxon>Pseudomonadota</taxon>
        <taxon>Gammaproteobacteria</taxon>
        <taxon>Pseudomonadales</taxon>
        <taxon>Pseudomonadaceae</taxon>
        <taxon>Pseudomonas</taxon>
        <taxon>Pseudomonas syringae</taxon>
    </lineage>
</organism>
<sequence>MLCLSSLHIKALFYRDVTDDANCDVSDG</sequence>
<evidence type="ECO:0000313" key="1">
    <source>
        <dbReference type="EMBL" id="QHF11183.1"/>
    </source>
</evidence>
<proteinExistence type="predicted"/>